<comment type="similarity">
    <text evidence="3">Belongs to the methyl-accepting chemotaxis (MCP) protein family.</text>
</comment>
<evidence type="ECO:0000256" key="2">
    <source>
        <dbReference type="ARBA" id="ARBA00022481"/>
    </source>
</evidence>
<comment type="subcellular location">
    <subcellularLocation>
        <location evidence="1">Membrane</location>
    </subcellularLocation>
</comment>
<evidence type="ECO:0000256" key="5">
    <source>
        <dbReference type="SAM" id="Phobius"/>
    </source>
</evidence>
<accession>A0A6L6QPR4</accession>
<dbReference type="SMART" id="SM00283">
    <property type="entry name" value="MA"/>
    <property type="match status" value="1"/>
</dbReference>
<evidence type="ECO:0000256" key="1">
    <source>
        <dbReference type="ARBA" id="ARBA00004370"/>
    </source>
</evidence>
<dbReference type="InterPro" id="IPR051310">
    <property type="entry name" value="MCP_chemotaxis"/>
</dbReference>
<dbReference type="GO" id="GO:0007165">
    <property type="term" value="P:signal transduction"/>
    <property type="evidence" value="ECO:0007669"/>
    <property type="project" value="UniProtKB-KW"/>
</dbReference>
<comment type="caution">
    <text evidence="8">The sequence shown here is derived from an EMBL/GenBank/DDBJ whole genome shotgun (WGS) entry which is preliminary data.</text>
</comment>
<evidence type="ECO:0000256" key="4">
    <source>
        <dbReference type="PROSITE-ProRule" id="PRU00284"/>
    </source>
</evidence>
<evidence type="ECO:0000313" key="9">
    <source>
        <dbReference type="Proteomes" id="UP000472320"/>
    </source>
</evidence>
<dbReference type="InterPro" id="IPR003660">
    <property type="entry name" value="HAMP_dom"/>
</dbReference>
<keyword evidence="5" id="KW-0812">Transmembrane</keyword>
<dbReference type="InterPro" id="IPR024478">
    <property type="entry name" value="HlyB_4HB_MCP"/>
</dbReference>
<dbReference type="GO" id="GO:0006935">
    <property type="term" value="P:chemotaxis"/>
    <property type="evidence" value="ECO:0007669"/>
    <property type="project" value="InterPro"/>
</dbReference>
<evidence type="ECO:0000313" key="8">
    <source>
        <dbReference type="EMBL" id="MTW14408.1"/>
    </source>
</evidence>
<dbReference type="PRINTS" id="PR00260">
    <property type="entry name" value="CHEMTRNSDUCR"/>
</dbReference>
<dbReference type="Gene3D" id="1.10.287.950">
    <property type="entry name" value="Methyl-accepting chemotaxis protein"/>
    <property type="match status" value="1"/>
</dbReference>
<dbReference type="Pfam" id="PF12729">
    <property type="entry name" value="4HB_MCP_1"/>
    <property type="match status" value="1"/>
</dbReference>
<feature type="domain" description="Methyl-accepting transducer" evidence="6">
    <location>
        <begin position="268"/>
        <end position="497"/>
    </location>
</feature>
<dbReference type="PROSITE" id="PS50885">
    <property type="entry name" value="HAMP"/>
    <property type="match status" value="1"/>
</dbReference>
<dbReference type="Pfam" id="PF00015">
    <property type="entry name" value="MCPsignal"/>
    <property type="match status" value="1"/>
</dbReference>
<dbReference type="CDD" id="cd11386">
    <property type="entry name" value="MCP_signal"/>
    <property type="match status" value="1"/>
</dbReference>
<keyword evidence="5" id="KW-1133">Transmembrane helix</keyword>
<dbReference type="GO" id="GO:0004888">
    <property type="term" value="F:transmembrane signaling receptor activity"/>
    <property type="evidence" value="ECO:0007669"/>
    <property type="project" value="InterPro"/>
</dbReference>
<keyword evidence="4" id="KW-0807">Transducer</keyword>
<keyword evidence="2" id="KW-0488">Methylation</keyword>
<dbReference type="FunFam" id="1.10.287.950:FF:000001">
    <property type="entry name" value="Methyl-accepting chemotaxis sensory transducer"/>
    <property type="match status" value="1"/>
</dbReference>
<protein>
    <submittedName>
        <fullName evidence="8">HAMP domain-containing protein</fullName>
    </submittedName>
</protein>
<dbReference type="GO" id="GO:0005886">
    <property type="term" value="C:plasma membrane"/>
    <property type="evidence" value="ECO:0007669"/>
    <property type="project" value="TreeGrafter"/>
</dbReference>
<feature type="transmembrane region" description="Helical" evidence="5">
    <location>
        <begin position="186"/>
        <end position="209"/>
    </location>
</feature>
<reference evidence="8 9" key="1">
    <citation type="submission" date="2019-11" db="EMBL/GenBank/DDBJ databases">
        <title>Type strains purchased from KCTC, JCM and DSMZ.</title>
        <authorList>
            <person name="Lu H."/>
        </authorList>
    </citation>
    <scope>NUCLEOTIDE SEQUENCE [LARGE SCALE GENOMIC DNA]</scope>
    <source>
        <strain evidence="8 9">JCM 31587</strain>
    </source>
</reference>
<evidence type="ECO:0000259" key="6">
    <source>
        <dbReference type="PROSITE" id="PS50111"/>
    </source>
</evidence>
<dbReference type="RefSeq" id="WP_155457345.1">
    <property type="nucleotide sequence ID" value="NZ_WNKX01000043.1"/>
</dbReference>
<dbReference type="PANTHER" id="PTHR43531:SF14">
    <property type="entry name" value="METHYL-ACCEPTING CHEMOTAXIS PROTEIN I-RELATED"/>
    <property type="match status" value="1"/>
</dbReference>
<proteinExistence type="inferred from homology"/>
<organism evidence="8 9">
    <name type="scientific">Massilia eburnea</name>
    <dbReference type="NCBI Taxonomy" id="1776165"/>
    <lineage>
        <taxon>Bacteria</taxon>
        <taxon>Pseudomonadati</taxon>
        <taxon>Pseudomonadota</taxon>
        <taxon>Betaproteobacteria</taxon>
        <taxon>Burkholderiales</taxon>
        <taxon>Oxalobacteraceae</taxon>
        <taxon>Telluria group</taxon>
        <taxon>Massilia</taxon>
    </lineage>
</organism>
<feature type="domain" description="HAMP" evidence="7">
    <location>
        <begin position="210"/>
        <end position="263"/>
    </location>
</feature>
<dbReference type="Proteomes" id="UP000472320">
    <property type="component" value="Unassembled WGS sequence"/>
</dbReference>
<dbReference type="SUPFAM" id="SSF58104">
    <property type="entry name" value="Methyl-accepting chemotaxis protein (MCP) signaling domain"/>
    <property type="match status" value="1"/>
</dbReference>
<evidence type="ECO:0000256" key="3">
    <source>
        <dbReference type="ARBA" id="ARBA00029447"/>
    </source>
</evidence>
<name>A0A6L6QPR4_9BURK</name>
<keyword evidence="9" id="KW-1185">Reference proteome</keyword>
<gene>
    <name evidence="8" type="ORF">GM658_27705</name>
</gene>
<dbReference type="AlphaFoldDB" id="A0A6L6QPR4"/>
<sequence>MKISNRLIVTLAIALVGLLFVGAEGLWQLRDAQQRMSLVQTRLIPSVSAINAAKAAVSDSRLAGYRLSVFSNLADKSALDKAYNDAHANFDKVLADYAAHNIFDDTDRKMLEQDKAAMETYRQALVPFLAASHAGDMDAVRATLVAGSPLALGAAGVKKSLDDHVAYNQKLIEKVKAESDADYSKALTILVAVTVAVLLVVGYMGFQLYSVITGGLNKMQGSMEEVSTSLDLTRQVDVERMDEIGHAGVAFNKLLGEIGSVVGTARSAAEAVSTASRQIAAGTSDLNNRTSAQAAALEETASSMEELTSTVGQNSDNARQANQLAQNASQIAVQGGEVVKDVIVTMDSINASSRKIVDIISVIDGIAFQTNILALNAAVEAARAGEQGRGFAVVATEVRNLAQRSAAAAKEIKVLIDDSVVKVDSGTKLVVRAGDTMSEVVASVKQVSDIVAEISAATSEQNAGIAQVHQSITSMDQVTQQNAALVEETAAASQAMQDQAEILARAVSAFRIDAAHFKAAPALRNASRPSASSSVAVRPAQRRKVANAAAADEWEQF</sequence>
<dbReference type="PANTHER" id="PTHR43531">
    <property type="entry name" value="PROTEIN ICFG"/>
    <property type="match status" value="1"/>
</dbReference>
<dbReference type="InterPro" id="IPR004089">
    <property type="entry name" value="MCPsignal_dom"/>
</dbReference>
<evidence type="ECO:0000259" key="7">
    <source>
        <dbReference type="PROSITE" id="PS50885"/>
    </source>
</evidence>
<dbReference type="PROSITE" id="PS50111">
    <property type="entry name" value="CHEMOTAXIS_TRANSDUC_2"/>
    <property type="match status" value="1"/>
</dbReference>
<dbReference type="OrthoDB" id="9147953at2"/>
<dbReference type="InterPro" id="IPR004090">
    <property type="entry name" value="Chemotax_Me-accpt_rcpt"/>
</dbReference>
<keyword evidence="5" id="KW-0472">Membrane</keyword>
<dbReference type="EMBL" id="WNKX01000043">
    <property type="protein sequence ID" value="MTW14408.1"/>
    <property type="molecule type" value="Genomic_DNA"/>
</dbReference>
<dbReference type="CDD" id="cd06225">
    <property type="entry name" value="HAMP"/>
    <property type="match status" value="1"/>
</dbReference>